<reference evidence="1" key="2">
    <citation type="submission" date="2022-01" db="EMBL/GenBank/DDBJ databases">
        <authorList>
            <person name="Yamashiro T."/>
            <person name="Shiraishi A."/>
            <person name="Satake H."/>
            <person name="Nakayama K."/>
        </authorList>
    </citation>
    <scope>NUCLEOTIDE SEQUENCE</scope>
</reference>
<proteinExistence type="predicted"/>
<dbReference type="Proteomes" id="UP001151760">
    <property type="component" value="Unassembled WGS sequence"/>
</dbReference>
<dbReference type="EMBL" id="BQNB010014330">
    <property type="protein sequence ID" value="GJT26892.1"/>
    <property type="molecule type" value="Genomic_DNA"/>
</dbReference>
<accession>A0ABQ5CKH2</accession>
<evidence type="ECO:0000313" key="1">
    <source>
        <dbReference type="EMBL" id="GJT26892.1"/>
    </source>
</evidence>
<gene>
    <name evidence="1" type="ORF">Tco_0907167</name>
</gene>
<comment type="caution">
    <text evidence="1">The sequence shown here is derived from an EMBL/GenBank/DDBJ whole genome shotgun (WGS) entry which is preliminary data.</text>
</comment>
<organism evidence="1 2">
    <name type="scientific">Tanacetum coccineum</name>
    <dbReference type="NCBI Taxonomy" id="301880"/>
    <lineage>
        <taxon>Eukaryota</taxon>
        <taxon>Viridiplantae</taxon>
        <taxon>Streptophyta</taxon>
        <taxon>Embryophyta</taxon>
        <taxon>Tracheophyta</taxon>
        <taxon>Spermatophyta</taxon>
        <taxon>Magnoliopsida</taxon>
        <taxon>eudicotyledons</taxon>
        <taxon>Gunneridae</taxon>
        <taxon>Pentapetalae</taxon>
        <taxon>asterids</taxon>
        <taxon>campanulids</taxon>
        <taxon>Asterales</taxon>
        <taxon>Asteraceae</taxon>
        <taxon>Asteroideae</taxon>
        <taxon>Anthemideae</taxon>
        <taxon>Anthemidinae</taxon>
        <taxon>Tanacetum</taxon>
    </lineage>
</organism>
<sequence length="173" mass="19624">MLPPLTKKPFTKPPTEKQIVVFIKTFGYGEDPKAKMISISTFVATRLHQPWRAILSVLNRCLTGKDTSWDSARLPVLQILLGIVHSANLDYASLIWDEFEWQASIPRRSDAELHSEGQDLPLTKLINTVDGNFKFGIEIPDTMINDAIKQSTGYKYYKLKKDESEKGNAEEEP</sequence>
<keyword evidence="2" id="KW-1185">Reference proteome</keyword>
<evidence type="ECO:0000313" key="2">
    <source>
        <dbReference type="Proteomes" id="UP001151760"/>
    </source>
</evidence>
<reference evidence="1" key="1">
    <citation type="journal article" date="2022" name="Int. J. Mol. Sci.">
        <title>Draft Genome of Tanacetum Coccineum: Genomic Comparison of Closely Related Tanacetum-Family Plants.</title>
        <authorList>
            <person name="Yamashiro T."/>
            <person name="Shiraishi A."/>
            <person name="Nakayama K."/>
            <person name="Satake H."/>
        </authorList>
    </citation>
    <scope>NUCLEOTIDE SEQUENCE</scope>
</reference>
<name>A0ABQ5CKH2_9ASTR</name>
<protein>
    <submittedName>
        <fullName evidence="1">Uncharacterized protein</fullName>
    </submittedName>
</protein>